<reference evidence="2 3" key="1">
    <citation type="journal article" date="2020" name="Mol. Plant">
        <title>The Chromosome-Based Rubber Tree Genome Provides New Insights into Spurge Genome Evolution and Rubber Biosynthesis.</title>
        <authorList>
            <person name="Liu J."/>
            <person name="Shi C."/>
            <person name="Shi C.C."/>
            <person name="Li W."/>
            <person name="Zhang Q.J."/>
            <person name="Zhang Y."/>
            <person name="Li K."/>
            <person name="Lu H.F."/>
            <person name="Shi C."/>
            <person name="Zhu S.T."/>
            <person name="Xiao Z.Y."/>
            <person name="Nan H."/>
            <person name="Yue Y."/>
            <person name="Zhu X.G."/>
            <person name="Wu Y."/>
            <person name="Hong X.N."/>
            <person name="Fan G.Y."/>
            <person name="Tong Y."/>
            <person name="Zhang D."/>
            <person name="Mao C.L."/>
            <person name="Liu Y.L."/>
            <person name="Hao S.J."/>
            <person name="Liu W.Q."/>
            <person name="Lv M.Q."/>
            <person name="Zhang H.B."/>
            <person name="Liu Y."/>
            <person name="Hu-Tang G.R."/>
            <person name="Wang J.P."/>
            <person name="Wang J.H."/>
            <person name="Sun Y.H."/>
            <person name="Ni S.B."/>
            <person name="Chen W.B."/>
            <person name="Zhang X.C."/>
            <person name="Jiao Y.N."/>
            <person name="Eichler E.E."/>
            <person name="Li G.H."/>
            <person name="Liu X."/>
            <person name="Gao L.Z."/>
        </authorList>
    </citation>
    <scope>NUCLEOTIDE SEQUENCE [LARGE SCALE GENOMIC DNA]</scope>
    <source>
        <strain evidence="3">cv. GT1</strain>
        <tissue evidence="2">Leaf</tissue>
    </source>
</reference>
<dbReference type="EMBL" id="JAAGAX010000014">
    <property type="protein sequence ID" value="KAF2292091.1"/>
    <property type="molecule type" value="Genomic_DNA"/>
</dbReference>
<organism evidence="2 3">
    <name type="scientific">Hevea brasiliensis</name>
    <name type="common">Para rubber tree</name>
    <name type="synonym">Siphonia brasiliensis</name>
    <dbReference type="NCBI Taxonomy" id="3981"/>
    <lineage>
        <taxon>Eukaryota</taxon>
        <taxon>Viridiplantae</taxon>
        <taxon>Streptophyta</taxon>
        <taxon>Embryophyta</taxon>
        <taxon>Tracheophyta</taxon>
        <taxon>Spermatophyta</taxon>
        <taxon>Magnoliopsida</taxon>
        <taxon>eudicotyledons</taxon>
        <taxon>Gunneridae</taxon>
        <taxon>Pentapetalae</taxon>
        <taxon>rosids</taxon>
        <taxon>fabids</taxon>
        <taxon>Malpighiales</taxon>
        <taxon>Euphorbiaceae</taxon>
        <taxon>Crotonoideae</taxon>
        <taxon>Micrandreae</taxon>
        <taxon>Hevea</taxon>
    </lineage>
</organism>
<feature type="region of interest" description="Disordered" evidence="1">
    <location>
        <begin position="233"/>
        <end position="253"/>
    </location>
</feature>
<evidence type="ECO:0000313" key="2">
    <source>
        <dbReference type="EMBL" id="KAF2292091.1"/>
    </source>
</evidence>
<accession>A0A6A6KSX1</accession>
<evidence type="ECO:0008006" key="4">
    <source>
        <dbReference type="Google" id="ProtNLM"/>
    </source>
</evidence>
<proteinExistence type="predicted"/>
<comment type="caution">
    <text evidence="2">The sequence shown here is derived from an EMBL/GenBank/DDBJ whole genome shotgun (WGS) entry which is preliminary data.</text>
</comment>
<evidence type="ECO:0000256" key="1">
    <source>
        <dbReference type="SAM" id="MobiDB-lite"/>
    </source>
</evidence>
<dbReference type="GO" id="GO:0003676">
    <property type="term" value="F:nucleic acid binding"/>
    <property type="evidence" value="ECO:0007669"/>
    <property type="project" value="InterPro"/>
</dbReference>
<dbReference type="Proteomes" id="UP000467840">
    <property type="component" value="Chromosome 13"/>
</dbReference>
<evidence type="ECO:0000313" key="3">
    <source>
        <dbReference type="Proteomes" id="UP000467840"/>
    </source>
</evidence>
<dbReference type="AlphaFoldDB" id="A0A6A6KSX1"/>
<keyword evidence="3" id="KW-1185">Reference proteome</keyword>
<dbReference type="SUPFAM" id="SSF57756">
    <property type="entry name" value="Retrovirus zinc finger-like domains"/>
    <property type="match status" value="1"/>
</dbReference>
<gene>
    <name evidence="2" type="ORF">GH714_009781</name>
</gene>
<protein>
    <recommendedName>
        <fullName evidence="4">CCHC-type domain-containing protein</fullName>
    </recommendedName>
</protein>
<dbReference type="InterPro" id="IPR036875">
    <property type="entry name" value="Znf_CCHC_sf"/>
</dbReference>
<sequence>MINNNHSLCSILDANELTGSNFLDCYRNLRIILKQEKRLYVFERAKPNIVAINAFEEVLNEHIHHTDDDEQTTCVMLASMSPELRRQHENMDSQTIILHLKELFDSKYRNERYEISREFFISLPPSFSQFIMNFNMNQLKASLLKLLGMLTTIEGELEKNKSSVLMVQSSKTKSKWSKKKNYKKKGASPKALKTTRGIKKDKGTCHHCGKEGHWRRNSVDYFIALKEKKLNEVSTSRLRRPRPLQKGEMDLEC</sequence>
<name>A0A6A6KSX1_HEVBR</name>
<dbReference type="GO" id="GO:0008270">
    <property type="term" value="F:zinc ion binding"/>
    <property type="evidence" value="ECO:0007669"/>
    <property type="project" value="InterPro"/>
</dbReference>